<feature type="transmembrane region" description="Helical" evidence="8">
    <location>
        <begin position="445"/>
        <end position="466"/>
    </location>
</feature>
<dbReference type="Pfam" id="PF08395">
    <property type="entry name" value="7tm_7"/>
    <property type="match status" value="1"/>
</dbReference>
<evidence type="ECO:0000256" key="5">
    <source>
        <dbReference type="ARBA" id="ARBA00023136"/>
    </source>
</evidence>
<evidence type="ECO:0000313" key="10">
    <source>
        <dbReference type="Proteomes" id="UP000677054"/>
    </source>
</evidence>
<evidence type="ECO:0000256" key="8">
    <source>
        <dbReference type="SAM" id="Phobius"/>
    </source>
</evidence>
<comment type="subcellular location">
    <subcellularLocation>
        <location evidence="1">Cell membrane</location>
        <topology evidence="1">Multi-pass membrane protein</topology>
    </subcellularLocation>
</comment>
<dbReference type="PANTHER" id="PTHR21143">
    <property type="entry name" value="INVERTEBRATE GUSTATORY RECEPTOR"/>
    <property type="match status" value="1"/>
</dbReference>
<feature type="transmembrane region" description="Helical" evidence="8">
    <location>
        <begin position="92"/>
        <end position="118"/>
    </location>
</feature>
<keyword evidence="2" id="KW-1003">Cell membrane</keyword>
<protein>
    <recommendedName>
        <fullName evidence="11">Gustatory receptor</fullName>
    </recommendedName>
</protein>
<dbReference type="Proteomes" id="UP000677054">
    <property type="component" value="Unassembled WGS sequence"/>
</dbReference>
<evidence type="ECO:0000256" key="3">
    <source>
        <dbReference type="ARBA" id="ARBA00022692"/>
    </source>
</evidence>
<dbReference type="AlphaFoldDB" id="A0A7R8XA39"/>
<feature type="transmembrane region" description="Helical" evidence="8">
    <location>
        <begin position="248"/>
        <end position="274"/>
    </location>
</feature>
<dbReference type="GO" id="GO:0030425">
    <property type="term" value="C:dendrite"/>
    <property type="evidence" value="ECO:0007669"/>
    <property type="project" value="TreeGrafter"/>
</dbReference>
<feature type="transmembrane region" description="Helical" evidence="8">
    <location>
        <begin position="368"/>
        <end position="387"/>
    </location>
</feature>
<evidence type="ECO:0000256" key="4">
    <source>
        <dbReference type="ARBA" id="ARBA00022989"/>
    </source>
</evidence>
<keyword evidence="5 8" id="KW-0472">Membrane</keyword>
<feature type="transmembrane region" description="Helical" evidence="8">
    <location>
        <begin position="157"/>
        <end position="175"/>
    </location>
</feature>
<feature type="transmembrane region" description="Helical" evidence="8">
    <location>
        <begin position="207"/>
        <end position="228"/>
    </location>
</feature>
<evidence type="ECO:0000256" key="6">
    <source>
        <dbReference type="ARBA" id="ARBA00023170"/>
    </source>
</evidence>
<name>A0A7R8XA39_9CRUS</name>
<feature type="transmembrane region" description="Helical" evidence="8">
    <location>
        <begin position="339"/>
        <end position="356"/>
    </location>
</feature>
<dbReference type="GO" id="GO:0050909">
    <property type="term" value="P:sensory perception of taste"/>
    <property type="evidence" value="ECO:0007669"/>
    <property type="project" value="InterPro"/>
</dbReference>
<evidence type="ECO:0000256" key="7">
    <source>
        <dbReference type="SAM" id="MobiDB-lite"/>
    </source>
</evidence>
<evidence type="ECO:0000256" key="1">
    <source>
        <dbReference type="ARBA" id="ARBA00004651"/>
    </source>
</evidence>
<evidence type="ECO:0000313" key="9">
    <source>
        <dbReference type="EMBL" id="CAD7243420.1"/>
    </source>
</evidence>
<dbReference type="EMBL" id="LR899946">
    <property type="protein sequence ID" value="CAD7243420.1"/>
    <property type="molecule type" value="Genomic_DNA"/>
</dbReference>
<keyword evidence="4 8" id="KW-1133">Transmembrane helix</keyword>
<feature type="region of interest" description="Disordered" evidence="7">
    <location>
        <begin position="1"/>
        <end position="34"/>
    </location>
</feature>
<keyword evidence="6" id="KW-0675">Receptor</keyword>
<dbReference type="EMBL" id="CAJPEV010000429">
    <property type="protein sequence ID" value="CAG0885185.1"/>
    <property type="molecule type" value="Genomic_DNA"/>
</dbReference>
<organism evidence="9">
    <name type="scientific">Darwinula stevensoni</name>
    <dbReference type="NCBI Taxonomy" id="69355"/>
    <lineage>
        <taxon>Eukaryota</taxon>
        <taxon>Metazoa</taxon>
        <taxon>Ecdysozoa</taxon>
        <taxon>Arthropoda</taxon>
        <taxon>Crustacea</taxon>
        <taxon>Oligostraca</taxon>
        <taxon>Ostracoda</taxon>
        <taxon>Podocopa</taxon>
        <taxon>Podocopida</taxon>
        <taxon>Darwinulocopina</taxon>
        <taxon>Darwinuloidea</taxon>
        <taxon>Darwinulidae</taxon>
        <taxon>Darwinula</taxon>
    </lineage>
</organism>
<evidence type="ECO:0008006" key="11">
    <source>
        <dbReference type="Google" id="ProtNLM"/>
    </source>
</evidence>
<dbReference type="InterPro" id="IPR013604">
    <property type="entry name" value="7TM_chemorcpt"/>
</dbReference>
<evidence type="ECO:0000256" key="2">
    <source>
        <dbReference type="ARBA" id="ARBA00022475"/>
    </source>
</evidence>
<proteinExistence type="predicted"/>
<sequence length="473" mass="53211">MLSIRSDAGDSEGDLNDQRYPVVRPPFPAGTSSRPASRISMILFELQMSSHPVKLTASEYFTLDKGVMTSGVFSLGNDETGGPRFRCCSWAFLYALSYILLVIVLATAIIIIILVLYYPSERVDWVYSNGTVEGRFGLDDIIPAWGPTSTGRLAERITVGQTIFVLVIAYFINLFKGQQMTELLHRVQALEEEIGFEAEDVRRLRRFGYLLPLVYAWFGIWSFVLSAFEIFSLCEGACKYVASISSAVFIWFLWCPPYSADIMFIYLCTFLELISVRNLAILKEILQKTKMEKVSRIPSPSKSHCDEIDVCLEIEKRRGKYLEICELAAYLSSVFHPTILLRMVFSIVLITTGIYLTVDGFERQNLNAIMESVSSVASLVFLLVFVARAGGRVGTETEDTLMQISKECSMDLPPRISQQMMQFQRQVSLHPIGVNASNYLQINEALLTAVFGTIFTYLVVLLQFHIGEVMGSN</sequence>
<accession>A0A7R8XA39</accession>
<dbReference type="GO" id="GO:0005886">
    <property type="term" value="C:plasma membrane"/>
    <property type="evidence" value="ECO:0007669"/>
    <property type="project" value="UniProtKB-SubCell"/>
</dbReference>
<gene>
    <name evidence="9" type="ORF">DSTB1V02_LOCUS3344</name>
</gene>
<dbReference type="GO" id="GO:0043025">
    <property type="term" value="C:neuronal cell body"/>
    <property type="evidence" value="ECO:0007669"/>
    <property type="project" value="TreeGrafter"/>
</dbReference>
<dbReference type="PANTHER" id="PTHR21143:SF121">
    <property type="entry name" value="GUSTATORY AND ODORANT RECEPTOR 21A"/>
    <property type="match status" value="1"/>
</dbReference>
<dbReference type="GO" id="GO:0030424">
    <property type="term" value="C:axon"/>
    <property type="evidence" value="ECO:0007669"/>
    <property type="project" value="TreeGrafter"/>
</dbReference>
<reference evidence="9" key="1">
    <citation type="submission" date="2020-11" db="EMBL/GenBank/DDBJ databases">
        <authorList>
            <person name="Tran Van P."/>
        </authorList>
    </citation>
    <scope>NUCLEOTIDE SEQUENCE</scope>
</reference>
<dbReference type="OrthoDB" id="5800391at2759"/>
<keyword evidence="10" id="KW-1185">Reference proteome</keyword>
<keyword evidence="3 8" id="KW-0812">Transmembrane</keyword>